<keyword evidence="5 9" id="KW-0812">Transmembrane</keyword>
<dbReference type="FunFam" id="1.10.3470.10:FF:000001">
    <property type="entry name" value="Vitamin B12 ABC transporter permease BtuC"/>
    <property type="match status" value="1"/>
</dbReference>
<dbReference type="EMBL" id="JACIFP010000001">
    <property type="protein sequence ID" value="MBB4136731.1"/>
    <property type="molecule type" value="Genomic_DNA"/>
</dbReference>
<keyword evidence="6 9" id="KW-1133">Transmembrane helix</keyword>
<dbReference type="CDD" id="cd06550">
    <property type="entry name" value="TM_ABC_iron-siderophores_like"/>
    <property type="match status" value="1"/>
</dbReference>
<evidence type="ECO:0000256" key="7">
    <source>
        <dbReference type="ARBA" id="ARBA00023136"/>
    </source>
</evidence>
<keyword evidence="7 9" id="KW-0472">Membrane</keyword>
<feature type="transmembrane region" description="Helical" evidence="9">
    <location>
        <begin position="360"/>
        <end position="379"/>
    </location>
</feature>
<feature type="transmembrane region" description="Helical" evidence="9">
    <location>
        <begin position="244"/>
        <end position="267"/>
    </location>
</feature>
<dbReference type="InterPro" id="IPR000522">
    <property type="entry name" value="ABC_transptr_permease_BtuC"/>
</dbReference>
<evidence type="ECO:0000256" key="6">
    <source>
        <dbReference type="ARBA" id="ARBA00022989"/>
    </source>
</evidence>
<reference evidence="10 11" key="1">
    <citation type="submission" date="2020-08" db="EMBL/GenBank/DDBJ databases">
        <title>Sequencing the genomes of 1000 actinobacteria strains.</title>
        <authorList>
            <person name="Klenk H.-P."/>
        </authorList>
    </citation>
    <scope>NUCLEOTIDE SEQUENCE [LARGE SCALE GENOMIC DNA]</scope>
    <source>
        <strain evidence="10 11">DSM 45298</strain>
    </source>
</reference>
<dbReference type="Pfam" id="PF01032">
    <property type="entry name" value="FecCD"/>
    <property type="match status" value="1"/>
</dbReference>
<evidence type="ECO:0000256" key="3">
    <source>
        <dbReference type="ARBA" id="ARBA00022448"/>
    </source>
</evidence>
<comment type="similarity">
    <text evidence="2">Belongs to the binding-protein-dependent transport system permease family. FecCD subfamily.</text>
</comment>
<keyword evidence="3" id="KW-0813">Transport</keyword>
<accession>A0A840EYT2</accession>
<dbReference type="GO" id="GO:0022857">
    <property type="term" value="F:transmembrane transporter activity"/>
    <property type="evidence" value="ECO:0007669"/>
    <property type="project" value="InterPro"/>
</dbReference>
<dbReference type="RefSeq" id="WP_183371676.1">
    <property type="nucleotide sequence ID" value="NZ_JACIFP010000001.1"/>
</dbReference>
<evidence type="ECO:0000256" key="8">
    <source>
        <dbReference type="SAM" id="MobiDB-lite"/>
    </source>
</evidence>
<evidence type="ECO:0000256" key="4">
    <source>
        <dbReference type="ARBA" id="ARBA00022475"/>
    </source>
</evidence>
<dbReference type="InterPro" id="IPR037294">
    <property type="entry name" value="ABC_BtuC-like"/>
</dbReference>
<evidence type="ECO:0000256" key="9">
    <source>
        <dbReference type="SAM" id="Phobius"/>
    </source>
</evidence>
<evidence type="ECO:0000313" key="10">
    <source>
        <dbReference type="EMBL" id="MBB4136731.1"/>
    </source>
</evidence>
<dbReference type="GO" id="GO:0033214">
    <property type="term" value="P:siderophore-iron import into cell"/>
    <property type="evidence" value="ECO:0007669"/>
    <property type="project" value="TreeGrafter"/>
</dbReference>
<evidence type="ECO:0000256" key="5">
    <source>
        <dbReference type="ARBA" id="ARBA00022692"/>
    </source>
</evidence>
<dbReference type="Proteomes" id="UP000551501">
    <property type="component" value="Unassembled WGS sequence"/>
</dbReference>
<evidence type="ECO:0000256" key="2">
    <source>
        <dbReference type="ARBA" id="ARBA00007935"/>
    </source>
</evidence>
<feature type="transmembrane region" description="Helical" evidence="9">
    <location>
        <begin position="142"/>
        <end position="163"/>
    </location>
</feature>
<feature type="transmembrane region" description="Helical" evidence="9">
    <location>
        <begin position="331"/>
        <end position="353"/>
    </location>
</feature>
<keyword evidence="4" id="KW-1003">Cell membrane</keyword>
<dbReference type="PANTHER" id="PTHR30472:SF1">
    <property type="entry name" value="FE(3+) DICITRATE TRANSPORT SYSTEM PERMEASE PROTEIN FECC-RELATED"/>
    <property type="match status" value="1"/>
</dbReference>
<evidence type="ECO:0000256" key="1">
    <source>
        <dbReference type="ARBA" id="ARBA00004651"/>
    </source>
</evidence>
<feature type="transmembrane region" description="Helical" evidence="9">
    <location>
        <begin position="61"/>
        <end position="81"/>
    </location>
</feature>
<comment type="caution">
    <text evidence="10">The sequence shown here is derived from an EMBL/GenBank/DDBJ whole genome shotgun (WGS) entry which is preliminary data.</text>
</comment>
<dbReference type="Gene3D" id="1.10.3470.10">
    <property type="entry name" value="ABC transporter involved in vitamin B12 uptake, BtuC"/>
    <property type="match status" value="1"/>
</dbReference>
<gene>
    <name evidence="10" type="ORF">BKA16_003283</name>
</gene>
<sequence>MGVTAVRPAADQNRVGASATSAGGVRYSRVGELPGGTPRPDEDVRESTGTASQGGRRYLTAWLLGLVALAVLCVLSCAVGSRSIPIGDVLTALADHDDSRESIIVWELRVPRTLLAVVCGAALAVAGVVMQAITRNPLAEPGILGVNSGASIAVVLAIAALGVATPAGYMWFAFVGAGVAAVVVFVLGTSRTGPTSHTRLVLAGIALSTSLSSFIGIITMFDSSTFDSYRFWVVGSLENRTMEVALWVTPFVVVGLGVALVLGNHFNALALGDEMGAALGLTVARVRVLGFGVVVILCGAATAAAGPIAFVGLVVPHAVRLVAGVDHCRNLALSLVAGPILLLASDIVGRLVVRPAELEVGIVTAFIGAPVLLLLILRARTGRS</sequence>
<evidence type="ECO:0000313" key="11">
    <source>
        <dbReference type="Proteomes" id="UP000551501"/>
    </source>
</evidence>
<keyword evidence="11" id="KW-1185">Reference proteome</keyword>
<name>A0A840EYT2_9ACTN</name>
<proteinExistence type="inferred from homology"/>
<feature type="region of interest" description="Disordered" evidence="8">
    <location>
        <begin position="1"/>
        <end position="51"/>
    </location>
</feature>
<dbReference type="GO" id="GO:0005886">
    <property type="term" value="C:plasma membrane"/>
    <property type="evidence" value="ECO:0007669"/>
    <property type="project" value="UniProtKB-SubCell"/>
</dbReference>
<dbReference type="PANTHER" id="PTHR30472">
    <property type="entry name" value="FERRIC ENTEROBACTIN TRANSPORT SYSTEM PERMEASE PROTEIN"/>
    <property type="match status" value="1"/>
</dbReference>
<dbReference type="AlphaFoldDB" id="A0A840EYT2"/>
<comment type="subcellular location">
    <subcellularLocation>
        <location evidence="1">Cell membrane</location>
        <topology evidence="1">Multi-pass membrane protein</topology>
    </subcellularLocation>
</comment>
<dbReference type="SUPFAM" id="SSF81345">
    <property type="entry name" value="ABC transporter involved in vitamin B12 uptake, BtuC"/>
    <property type="match status" value="1"/>
</dbReference>
<feature type="transmembrane region" description="Helical" evidence="9">
    <location>
        <begin position="200"/>
        <end position="221"/>
    </location>
</feature>
<organism evidence="10 11">
    <name type="scientific">Gordonia humi</name>
    <dbReference type="NCBI Taxonomy" id="686429"/>
    <lineage>
        <taxon>Bacteria</taxon>
        <taxon>Bacillati</taxon>
        <taxon>Actinomycetota</taxon>
        <taxon>Actinomycetes</taxon>
        <taxon>Mycobacteriales</taxon>
        <taxon>Gordoniaceae</taxon>
        <taxon>Gordonia</taxon>
    </lineage>
</organism>
<feature type="transmembrane region" description="Helical" evidence="9">
    <location>
        <begin position="113"/>
        <end position="130"/>
    </location>
</feature>
<feature type="transmembrane region" description="Helical" evidence="9">
    <location>
        <begin position="169"/>
        <end position="188"/>
    </location>
</feature>
<feature type="transmembrane region" description="Helical" evidence="9">
    <location>
        <begin position="288"/>
        <end position="311"/>
    </location>
</feature>
<protein>
    <submittedName>
        <fullName evidence="10">Iron complex transport system permease protein</fullName>
    </submittedName>
</protein>